<dbReference type="EMBL" id="JADBEL010000008">
    <property type="protein sequence ID" value="MBE1554721.1"/>
    <property type="molecule type" value="Genomic_DNA"/>
</dbReference>
<keyword evidence="4" id="KW-1185">Reference proteome</keyword>
<dbReference type="InterPro" id="IPR050695">
    <property type="entry name" value="N-acetylmuramoyl_amidase_3"/>
</dbReference>
<dbReference type="GO" id="GO:0009253">
    <property type="term" value="P:peptidoglycan catabolic process"/>
    <property type="evidence" value="ECO:0007669"/>
    <property type="project" value="InterPro"/>
</dbReference>
<dbReference type="Gene3D" id="3.40.630.40">
    <property type="entry name" value="Zn-dependent exopeptidases"/>
    <property type="match status" value="1"/>
</dbReference>
<dbReference type="Proteomes" id="UP000658225">
    <property type="component" value="Unassembled WGS sequence"/>
</dbReference>
<feature type="domain" description="MurNAc-LAA" evidence="2">
    <location>
        <begin position="66"/>
        <end position="181"/>
    </location>
</feature>
<dbReference type="PANTHER" id="PTHR30404">
    <property type="entry name" value="N-ACETYLMURAMOYL-L-ALANINE AMIDASE"/>
    <property type="match status" value="1"/>
</dbReference>
<organism evidence="3 4">
    <name type="scientific">Sporosarcina limicola</name>
    <dbReference type="NCBI Taxonomy" id="34101"/>
    <lineage>
        <taxon>Bacteria</taxon>
        <taxon>Bacillati</taxon>
        <taxon>Bacillota</taxon>
        <taxon>Bacilli</taxon>
        <taxon>Bacillales</taxon>
        <taxon>Caryophanaceae</taxon>
        <taxon>Sporosarcina</taxon>
    </lineage>
</organism>
<reference evidence="3" key="1">
    <citation type="submission" date="2020-10" db="EMBL/GenBank/DDBJ databases">
        <title>Genomic Encyclopedia of Type Strains, Phase IV (KMG-IV): sequencing the most valuable type-strain genomes for metagenomic binning, comparative biology and taxonomic classification.</title>
        <authorList>
            <person name="Goeker M."/>
        </authorList>
    </citation>
    <scope>NUCLEOTIDE SEQUENCE</scope>
    <source>
        <strain evidence="3">DSM 13886</strain>
    </source>
</reference>
<dbReference type="SUPFAM" id="SSF53187">
    <property type="entry name" value="Zn-dependent exopeptidases"/>
    <property type="match status" value="1"/>
</dbReference>
<dbReference type="GO" id="GO:0008745">
    <property type="term" value="F:N-acetylmuramoyl-L-alanine amidase activity"/>
    <property type="evidence" value="ECO:0007669"/>
    <property type="project" value="UniProtKB-EC"/>
</dbReference>
<dbReference type="InterPro" id="IPR002508">
    <property type="entry name" value="MurNAc-LAA_cat"/>
</dbReference>
<evidence type="ECO:0000256" key="1">
    <source>
        <dbReference type="ARBA" id="ARBA00022801"/>
    </source>
</evidence>
<dbReference type="CDD" id="cd02696">
    <property type="entry name" value="MurNAc-LAA"/>
    <property type="match status" value="1"/>
</dbReference>
<evidence type="ECO:0000259" key="2">
    <source>
        <dbReference type="SMART" id="SM00646"/>
    </source>
</evidence>
<dbReference type="AlphaFoldDB" id="A0A927MIZ7"/>
<dbReference type="RefSeq" id="WP_192598483.1">
    <property type="nucleotide sequence ID" value="NZ_JADBEL010000008.1"/>
</dbReference>
<keyword evidence="1 3" id="KW-0378">Hydrolase</keyword>
<gene>
    <name evidence="3" type="ORF">H4683_001799</name>
</gene>
<proteinExistence type="predicted"/>
<accession>A0A927MIZ7</accession>
<comment type="caution">
    <text evidence="3">The sequence shown here is derived from an EMBL/GenBank/DDBJ whole genome shotgun (WGS) entry which is preliminary data.</text>
</comment>
<sequence length="268" mass="29504">MVKIVIDAGHGFNTPGKRSPDDEREWSFNNKVANYTIAKLKTYKDVEILRVDDPTGKSDVPLRTRTDLANKWKADVYASIHHNALAGEWGKHSGIETYTMDNPTANPKSIEIAGAVHPRVVLAMGISDRGMKRANFHVLRESAMPAFLSEGGFMDSEVDITKLRDKNYLKAQGEAIAEGLAVYFKLQLKATPEGNSPPPKKGVSNLYKPSSQSIVNSTSAVFKRLEGKEEGTLSPTWREKLVNGTLTDSDAIGILYVALDCGLLEERK</sequence>
<evidence type="ECO:0000313" key="3">
    <source>
        <dbReference type="EMBL" id="MBE1554721.1"/>
    </source>
</evidence>
<evidence type="ECO:0000313" key="4">
    <source>
        <dbReference type="Proteomes" id="UP000658225"/>
    </source>
</evidence>
<protein>
    <submittedName>
        <fullName evidence="3">N-acetylmuramoyl-L-alanine amidase</fullName>
        <ecNumber evidence="3">3.5.1.28</ecNumber>
    </submittedName>
</protein>
<dbReference type="GO" id="GO:0030288">
    <property type="term" value="C:outer membrane-bounded periplasmic space"/>
    <property type="evidence" value="ECO:0007669"/>
    <property type="project" value="TreeGrafter"/>
</dbReference>
<name>A0A927MIZ7_9BACL</name>
<dbReference type="PANTHER" id="PTHR30404:SF0">
    <property type="entry name" value="N-ACETYLMURAMOYL-L-ALANINE AMIDASE AMIC"/>
    <property type="match status" value="1"/>
</dbReference>
<dbReference type="SMART" id="SM00646">
    <property type="entry name" value="Ami_3"/>
    <property type="match status" value="1"/>
</dbReference>
<dbReference type="EC" id="3.5.1.28" evidence="3"/>
<dbReference type="Pfam" id="PF01520">
    <property type="entry name" value="Amidase_3"/>
    <property type="match status" value="1"/>
</dbReference>